<organism evidence="2 3">
    <name type="scientific">Granulosicoccus antarcticus IMCC3135</name>
    <dbReference type="NCBI Taxonomy" id="1192854"/>
    <lineage>
        <taxon>Bacteria</taxon>
        <taxon>Pseudomonadati</taxon>
        <taxon>Pseudomonadota</taxon>
        <taxon>Gammaproteobacteria</taxon>
        <taxon>Chromatiales</taxon>
        <taxon>Granulosicoccaceae</taxon>
        <taxon>Granulosicoccus</taxon>
    </lineage>
</organism>
<name>A0A2Z2NIT2_9GAMM</name>
<evidence type="ECO:0000313" key="3">
    <source>
        <dbReference type="Proteomes" id="UP000250079"/>
    </source>
</evidence>
<dbReference type="InterPro" id="IPR001753">
    <property type="entry name" value="Enoyl-CoA_hydra/iso"/>
</dbReference>
<proteinExistence type="inferred from homology"/>
<dbReference type="Proteomes" id="UP000250079">
    <property type="component" value="Chromosome"/>
</dbReference>
<dbReference type="CDD" id="cd06558">
    <property type="entry name" value="crotonase-like"/>
    <property type="match status" value="1"/>
</dbReference>
<protein>
    <submittedName>
        <fullName evidence="2">Short-chain-enoyl-CoA hydratase</fullName>
        <ecNumber evidence="2">4.2.1.150</ecNumber>
    </submittedName>
</protein>
<dbReference type="KEGG" id="gai:IMCC3135_04300"/>
<dbReference type="GO" id="GO:0006635">
    <property type="term" value="P:fatty acid beta-oxidation"/>
    <property type="evidence" value="ECO:0007669"/>
    <property type="project" value="TreeGrafter"/>
</dbReference>
<accession>A0A2Z2NIT2</accession>
<keyword evidence="2" id="KW-0456">Lyase</keyword>
<gene>
    <name evidence="2" type="primary">crt_1</name>
    <name evidence="2" type="ORF">IMCC3135_04300</name>
</gene>
<dbReference type="AlphaFoldDB" id="A0A2Z2NIT2"/>
<dbReference type="EMBL" id="CP018632">
    <property type="protein sequence ID" value="ASJ70973.1"/>
    <property type="molecule type" value="Genomic_DNA"/>
</dbReference>
<reference evidence="2 3" key="1">
    <citation type="submission" date="2016-12" db="EMBL/GenBank/DDBJ databases">
        <authorList>
            <person name="Song W.-J."/>
            <person name="Kurnit D.M."/>
        </authorList>
    </citation>
    <scope>NUCLEOTIDE SEQUENCE [LARGE SCALE GENOMIC DNA]</scope>
    <source>
        <strain evidence="2 3">IMCC3135</strain>
    </source>
</reference>
<dbReference type="GO" id="GO:0018812">
    <property type="term" value="F:3-hydroxyacyl-CoA dehydratase activity"/>
    <property type="evidence" value="ECO:0007669"/>
    <property type="project" value="UniProtKB-EC"/>
</dbReference>
<dbReference type="RefSeq" id="WP_088916462.1">
    <property type="nucleotide sequence ID" value="NZ_CP018632.1"/>
</dbReference>
<comment type="similarity">
    <text evidence="1">Belongs to the enoyl-CoA hydratase/isomerase family.</text>
</comment>
<sequence>MNENNELLFEQQSGIGIITFNRPEARNALTFGMYETLATICESILDHSVDIRALIITGAGDKAFAAGTDISQFRDFSSADDALNYERTMDRVMGVLESLPIPTIAAIRGACTGGGAAIAACCDLRVASEDIKYGFPIARTLGNCLSLSNLSRLVELLGAARTRDILLTARLITKDEALATLLINECVADPLNRAMELATTLQQHAPLTMAASKEGLRRLREHAADIEGDDLIVQCYTSEDFREGMDAFLAKRKPQWRGQ</sequence>
<keyword evidence="3" id="KW-1185">Reference proteome</keyword>
<dbReference type="Pfam" id="PF00378">
    <property type="entry name" value="ECH_1"/>
    <property type="match status" value="1"/>
</dbReference>
<dbReference type="InterPro" id="IPR029045">
    <property type="entry name" value="ClpP/crotonase-like_dom_sf"/>
</dbReference>
<dbReference type="OrthoDB" id="9807606at2"/>
<evidence type="ECO:0000313" key="2">
    <source>
        <dbReference type="EMBL" id="ASJ70973.1"/>
    </source>
</evidence>
<dbReference type="Gene3D" id="3.90.226.10">
    <property type="entry name" value="2-enoyl-CoA Hydratase, Chain A, domain 1"/>
    <property type="match status" value="1"/>
</dbReference>
<evidence type="ECO:0000256" key="1">
    <source>
        <dbReference type="ARBA" id="ARBA00005254"/>
    </source>
</evidence>
<dbReference type="EC" id="4.2.1.150" evidence="2"/>
<dbReference type="SUPFAM" id="SSF52096">
    <property type="entry name" value="ClpP/crotonase"/>
    <property type="match status" value="1"/>
</dbReference>
<dbReference type="PANTHER" id="PTHR11941">
    <property type="entry name" value="ENOYL-COA HYDRATASE-RELATED"/>
    <property type="match status" value="1"/>
</dbReference>
<dbReference type="PANTHER" id="PTHR11941:SF54">
    <property type="entry name" value="ENOYL-COA HYDRATASE, MITOCHONDRIAL"/>
    <property type="match status" value="1"/>
</dbReference>
<dbReference type="NCBIfam" id="NF004796">
    <property type="entry name" value="PRK06144.1"/>
    <property type="match status" value="1"/>
</dbReference>